<accession>E6PM72</accession>
<protein>
    <submittedName>
        <fullName evidence="1">Uncharacterized protein</fullName>
    </submittedName>
</protein>
<proteinExistence type="predicted"/>
<dbReference type="EMBL" id="CABM01000017">
    <property type="protein sequence ID" value="CBH96024.1"/>
    <property type="molecule type" value="Genomic_DNA"/>
</dbReference>
<comment type="caution">
    <text evidence="1">The sequence shown here is derived from an EMBL/GenBank/DDBJ whole genome shotgun (WGS) entry which is preliminary data.</text>
</comment>
<evidence type="ECO:0000313" key="1">
    <source>
        <dbReference type="EMBL" id="CBH96024.1"/>
    </source>
</evidence>
<organism evidence="1">
    <name type="scientific">mine drainage metagenome</name>
    <dbReference type="NCBI Taxonomy" id="410659"/>
    <lineage>
        <taxon>unclassified sequences</taxon>
        <taxon>metagenomes</taxon>
        <taxon>ecological metagenomes</taxon>
    </lineage>
</organism>
<dbReference type="AlphaFoldDB" id="E6PM72"/>
<name>E6PM72_9ZZZZ</name>
<reference evidence="1" key="1">
    <citation type="submission" date="2009-10" db="EMBL/GenBank/DDBJ databases">
        <title>Diversity of trophic interactions inside an arsenic-rich microbial ecosystem.</title>
        <authorList>
            <person name="Bertin P.N."/>
            <person name="Heinrich-Salmeron A."/>
            <person name="Pelletier E."/>
            <person name="Goulhen-Chollet F."/>
            <person name="Arsene-Ploetze F."/>
            <person name="Gallien S."/>
            <person name="Calteau A."/>
            <person name="Vallenet D."/>
            <person name="Casiot C."/>
            <person name="Chane-Woon-Ming B."/>
            <person name="Giloteaux L."/>
            <person name="Barakat M."/>
            <person name="Bonnefoy V."/>
            <person name="Bruneel O."/>
            <person name="Chandler M."/>
            <person name="Cleiss J."/>
            <person name="Duran R."/>
            <person name="Elbaz-Poulichet F."/>
            <person name="Fonknechten N."/>
            <person name="Lauga B."/>
            <person name="Mornico D."/>
            <person name="Ortet P."/>
            <person name="Schaeffer C."/>
            <person name="Siguier P."/>
            <person name="Alexander Thil Smith A."/>
            <person name="Van Dorsselaer A."/>
            <person name="Weissenbach J."/>
            <person name="Medigue C."/>
            <person name="Le Paslier D."/>
        </authorList>
    </citation>
    <scope>NUCLEOTIDE SEQUENCE</scope>
</reference>
<gene>
    <name evidence="1" type="ORF">CARN2_1013</name>
</gene>
<sequence length="135" mass="15374">MSGKPQDPTNKLVDVDWDDPRLQELLKKTQGLRLDNRGTFQPRRILLRRGWHDGATAETATLAAEHTDGRLTLITDFPLERGDPVMIDKNAAAVAHPQHILAEVTDCRRGSRPEDDGHRVFVITLLSHKNQRWLR</sequence>